<dbReference type="RefSeq" id="WP_247423344.1">
    <property type="nucleotide sequence ID" value="NZ_BAABGL010000002.1"/>
</dbReference>
<dbReference type="CDD" id="cd01309">
    <property type="entry name" value="Met_dep_hydrolase_C"/>
    <property type="match status" value="1"/>
</dbReference>
<dbReference type="InterPro" id="IPR011059">
    <property type="entry name" value="Metal-dep_hydrolase_composite"/>
</dbReference>
<feature type="domain" description="Amidohydrolase-related" evidence="1">
    <location>
        <begin position="273"/>
        <end position="395"/>
    </location>
</feature>
<dbReference type="EMBL" id="BAABGL010000002">
    <property type="protein sequence ID" value="GAA4384702.1"/>
    <property type="molecule type" value="Genomic_DNA"/>
</dbReference>
<accession>A0ABP8J453</accession>
<dbReference type="PANTHER" id="PTHR43135:SF3">
    <property type="entry name" value="ALPHA-D-RIBOSE 1-METHYLPHOSPHONATE 5-TRIPHOSPHATE DIPHOSPHATASE"/>
    <property type="match status" value="1"/>
</dbReference>
<dbReference type="Gene3D" id="2.30.40.10">
    <property type="entry name" value="Urease, subunit C, domain 1"/>
    <property type="match status" value="1"/>
</dbReference>
<keyword evidence="3" id="KW-1185">Reference proteome</keyword>
<organism evidence="2 3">
    <name type="scientific">Brevibacterium pityocampae</name>
    <dbReference type="NCBI Taxonomy" id="506594"/>
    <lineage>
        <taxon>Bacteria</taxon>
        <taxon>Bacillati</taxon>
        <taxon>Actinomycetota</taxon>
        <taxon>Actinomycetes</taxon>
        <taxon>Micrococcales</taxon>
        <taxon>Brevibacteriaceae</taxon>
        <taxon>Brevibacterium</taxon>
    </lineage>
</organism>
<name>A0ABP8J453_9MICO</name>
<dbReference type="SUPFAM" id="SSF51556">
    <property type="entry name" value="Metallo-dependent hydrolases"/>
    <property type="match status" value="1"/>
</dbReference>
<evidence type="ECO:0000259" key="1">
    <source>
        <dbReference type="Pfam" id="PF01979"/>
    </source>
</evidence>
<dbReference type="PANTHER" id="PTHR43135">
    <property type="entry name" value="ALPHA-D-RIBOSE 1-METHYLPHOSPHONATE 5-TRIPHOSPHATE DIPHOSPHATASE"/>
    <property type="match status" value="1"/>
</dbReference>
<dbReference type="SUPFAM" id="SSF51338">
    <property type="entry name" value="Composite domain of metallo-dependent hydrolases"/>
    <property type="match status" value="1"/>
</dbReference>
<gene>
    <name evidence="2" type="ORF">GCM10023167_05780</name>
</gene>
<dbReference type="Gene3D" id="3.20.20.140">
    <property type="entry name" value="Metal-dependent hydrolases"/>
    <property type="match status" value="1"/>
</dbReference>
<dbReference type="Pfam" id="PF01979">
    <property type="entry name" value="Amidohydro_1"/>
    <property type="match status" value="1"/>
</dbReference>
<proteinExistence type="predicted"/>
<reference evidence="3" key="1">
    <citation type="journal article" date="2019" name="Int. J. Syst. Evol. Microbiol.">
        <title>The Global Catalogue of Microorganisms (GCM) 10K type strain sequencing project: providing services to taxonomists for standard genome sequencing and annotation.</title>
        <authorList>
            <consortium name="The Broad Institute Genomics Platform"/>
            <consortium name="The Broad Institute Genome Sequencing Center for Infectious Disease"/>
            <person name="Wu L."/>
            <person name="Ma J."/>
        </authorList>
    </citation>
    <scope>NUCLEOTIDE SEQUENCE [LARGE SCALE GENOMIC DNA]</scope>
    <source>
        <strain evidence="3">JCM 17808</strain>
    </source>
</reference>
<dbReference type="InterPro" id="IPR032466">
    <property type="entry name" value="Metal_Hydrolase"/>
</dbReference>
<protein>
    <submittedName>
        <fullName evidence="2">Amidohydrolase</fullName>
    </submittedName>
</protein>
<evidence type="ECO:0000313" key="2">
    <source>
        <dbReference type="EMBL" id="GAA4384702.1"/>
    </source>
</evidence>
<comment type="caution">
    <text evidence="2">The sequence shown here is derived from an EMBL/GenBank/DDBJ whole genome shotgun (WGS) entry which is preliminary data.</text>
</comment>
<dbReference type="Proteomes" id="UP001500642">
    <property type="component" value="Unassembled WGS sequence"/>
</dbReference>
<sequence>MYQPVPVRFGTTVAITGGTVVPVAAGEQRAEPIENGTVLVTDGRITAVGPAARVTIPEGVRTVDAAGGFITPGLLESHGHLGLHEEGESDADNDVNEKTNPNGAALRALDAINPADVGFRDALRGGVTSAVIKPGSGNPIGGRTAAIKTWGRIVDEMLISEAVSVKAALGENPKNVYGRQQKTPSVRMGVSRIIREAFVAARNYAAHKEEARELGVIHDEDLALETLCQVLRGELAFDQHCHRADDIATAIRLSEEFGYRLVVNHGTEGHLIADYLAEKGVDVIVGPLLTSRSKIELRNRAMSTPAVLAAAGVRIALTTDHPVVPIDLLINEAALCVRAGLDPVTALEALTINPARMLGLDERLGSLEPGKDADVVVWSGDPLALESRAAHVFVDGREVYTHDWETGEARVADPFGKTYIHLP</sequence>
<evidence type="ECO:0000313" key="3">
    <source>
        <dbReference type="Proteomes" id="UP001500642"/>
    </source>
</evidence>
<dbReference type="InterPro" id="IPR051781">
    <property type="entry name" value="Metallo-dep_Hydrolase"/>
</dbReference>
<dbReference type="InterPro" id="IPR006680">
    <property type="entry name" value="Amidohydro-rel"/>
</dbReference>